<feature type="transmembrane region" description="Helical" evidence="1">
    <location>
        <begin position="20"/>
        <end position="39"/>
    </location>
</feature>
<protein>
    <recommendedName>
        <fullName evidence="4">DUF962 domain-containing protein</fullName>
    </recommendedName>
</protein>
<name>A0ABR5Y9U5_9SPHN</name>
<dbReference type="PANTHER" id="PTHR28026:SF9">
    <property type="entry name" value="2-HYDROXY-PALMITIC ACID DIOXYGENASE MPO1"/>
    <property type="match status" value="1"/>
</dbReference>
<evidence type="ECO:0000313" key="2">
    <source>
        <dbReference type="EMBL" id="KZE11568.1"/>
    </source>
</evidence>
<accession>A0ABR5Y9U5</accession>
<keyword evidence="1" id="KW-1133">Transmembrane helix</keyword>
<keyword evidence="3" id="KW-1185">Reference proteome</keyword>
<sequence length="166" mass="17721">MSRLVRQLSAYAEYHRNGHNVATHMVGIPLILFAIAVLLSRPAIALGEGLVVTPMMIVAAVAAAGYLRLDLMFGAVLAAFLALITWAGSGVAAWSTGAWLAVGLGSFVVGWTLQFVGHYFEGRKPAFVDDLSSLFVGPLFVVAEAAFMLGLRQPVRRAMEGALRPH</sequence>
<dbReference type="RefSeq" id="WP_066692213.1">
    <property type="nucleotide sequence ID" value="NZ_CP117025.1"/>
</dbReference>
<comment type="caution">
    <text evidence="2">The sequence shown here is derived from an EMBL/GenBank/DDBJ whole genome shotgun (WGS) entry which is preliminary data.</text>
</comment>
<dbReference type="PANTHER" id="PTHR28026">
    <property type="entry name" value="DUF962 DOMAIN PROTEIN (AFU_ORTHOLOGUE AFUA_8G05310)"/>
    <property type="match status" value="1"/>
</dbReference>
<proteinExistence type="predicted"/>
<evidence type="ECO:0008006" key="4">
    <source>
        <dbReference type="Google" id="ProtNLM"/>
    </source>
</evidence>
<dbReference type="Pfam" id="PF06127">
    <property type="entry name" value="Mpo1-like"/>
    <property type="match status" value="1"/>
</dbReference>
<keyword evidence="1" id="KW-0472">Membrane</keyword>
<gene>
    <name evidence="2" type="ORF">AVT10_04820</name>
</gene>
<dbReference type="Proteomes" id="UP000076609">
    <property type="component" value="Unassembled WGS sequence"/>
</dbReference>
<organism evidence="2 3">
    <name type="scientific">Sphingomonas hankookensis</name>
    <dbReference type="NCBI Taxonomy" id="563996"/>
    <lineage>
        <taxon>Bacteria</taxon>
        <taxon>Pseudomonadati</taxon>
        <taxon>Pseudomonadota</taxon>
        <taxon>Alphaproteobacteria</taxon>
        <taxon>Sphingomonadales</taxon>
        <taxon>Sphingomonadaceae</taxon>
        <taxon>Sphingomonas</taxon>
    </lineage>
</organism>
<dbReference type="EMBL" id="LQQO01000034">
    <property type="protein sequence ID" value="KZE11568.1"/>
    <property type="molecule type" value="Genomic_DNA"/>
</dbReference>
<evidence type="ECO:0000313" key="3">
    <source>
        <dbReference type="Proteomes" id="UP000076609"/>
    </source>
</evidence>
<evidence type="ECO:0000256" key="1">
    <source>
        <dbReference type="SAM" id="Phobius"/>
    </source>
</evidence>
<reference evidence="3" key="1">
    <citation type="submission" date="2016-01" db="EMBL/GenBank/DDBJ databases">
        <title>Draft genome of Chromobacterium sp. F49.</title>
        <authorList>
            <person name="Hong K.W."/>
        </authorList>
    </citation>
    <scope>NUCLEOTIDE SEQUENCE [LARGE SCALE GENOMIC DNA]</scope>
    <source>
        <strain evidence="3">CN3</strain>
    </source>
</reference>
<keyword evidence="1" id="KW-0812">Transmembrane</keyword>
<feature type="transmembrane region" description="Helical" evidence="1">
    <location>
        <begin position="73"/>
        <end position="92"/>
    </location>
</feature>
<feature type="transmembrane region" description="Helical" evidence="1">
    <location>
        <begin position="99"/>
        <end position="120"/>
    </location>
</feature>
<feature type="transmembrane region" description="Helical" evidence="1">
    <location>
        <begin position="46"/>
        <end position="67"/>
    </location>
</feature>
<dbReference type="InterPro" id="IPR009305">
    <property type="entry name" value="Mpo1-like"/>
</dbReference>
<feature type="transmembrane region" description="Helical" evidence="1">
    <location>
        <begin position="132"/>
        <end position="151"/>
    </location>
</feature>